<sequence>MNVLARVFPPALLALNGLIYLGIGWLFSVDVVAWFEVVGVDLRSDMGYTELRAVYGGFMLALGAFLLVCALRHKSYASAGVLLLVFTYAGLVAARSWGVLVEQAYNATVLQIYISEWLALVLSIAAWFCLKRQN</sequence>
<dbReference type="RefSeq" id="WP_070115930.1">
    <property type="nucleotide sequence ID" value="NZ_CAXATG010000007.1"/>
</dbReference>
<dbReference type="Pfam" id="PF14248">
    <property type="entry name" value="DUF4345"/>
    <property type="match status" value="1"/>
</dbReference>
<feature type="transmembrane region" description="Helical" evidence="1">
    <location>
        <begin position="78"/>
        <end position="98"/>
    </location>
</feature>
<dbReference type="STRING" id="1524254.PHACT_03465"/>
<dbReference type="EMBL" id="MASR01000001">
    <property type="protein sequence ID" value="OFE12307.1"/>
    <property type="molecule type" value="Genomic_DNA"/>
</dbReference>
<keyword evidence="1" id="KW-1133">Transmembrane helix</keyword>
<gene>
    <name evidence="2" type="ORF">PHACT_03465</name>
</gene>
<protein>
    <recommendedName>
        <fullName evidence="4">DUF4345 domain-containing protein</fullName>
    </recommendedName>
</protein>
<evidence type="ECO:0000313" key="2">
    <source>
        <dbReference type="EMBL" id="OFE12307.1"/>
    </source>
</evidence>
<comment type="caution">
    <text evidence="2">The sequence shown here is derived from an EMBL/GenBank/DDBJ whole genome shotgun (WGS) entry which is preliminary data.</text>
</comment>
<feature type="transmembrane region" description="Helical" evidence="1">
    <location>
        <begin position="12"/>
        <end position="33"/>
    </location>
</feature>
<organism evidence="2 3">
    <name type="scientific">Pseudohongiella acticola</name>
    <dbReference type="NCBI Taxonomy" id="1524254"/>
    <lineage>
        <taxon>Bacteria</taxon>
        <taxon>Pseudomonadati</taxon>
        <taxon>Pseudomonadota</taxon>
        <taxon>Gammaproteobacteria</taxon>
        <taxon>Pseudomonadales</taxon>
        <taxon>Pseudohongiellaceae</taxon>
        <taxon>Pseudohongiella</taxon>
    </lineage>
</organism>
<dbReference type="InterPro" id="IPR025597">
    <property type="entry name" value="DUF4345"/>
</dbReference>
<evidence type="ECO:0000256" key="1">
    <source>
        <dbReference type="SAM" id="Phobius"/>
    </source>
</evidence>
<feature type="transmembrane region" description="Helical" evidence="1">
    <location>
        <begin position="53"/>
        <end position="71"/>
    </location>
</feature>
<name>A0A1E8CJ71_9GAMM</name>
<accession>A0A1E8CJ71</accession>
<evidence type="ECO:0000313" key="3">
    <source>
        <dbReference type="Proteomes" id="UP000175669"/>
    </source>
</evidence>
<keyword evidence="1" id="KW-0472">Membrane</keyword>
<keyword evidence="1" id="KW-0812">Transmembrane</keyword>
<dbReference type="Proteomes" id="UP000175669">
    <property type="component" value="Unassembled WGS sequence"/>
</dbReference>
<proteinExistence type="predicted"/>
<reference evidence="3" key="1">
    <citation type="submission" date="2016-07" db="EMBL/GenBank/DDBJ databases">
        <authorList>
            <person name="Florea S."/>
            <person name="Webb J.S."/>
            <person name="Jaromczyk J."/>
            <person name="Schardl C.L."/>
        </authorList>
    </citation>
    <scope>NUCLEOTIDE SEQUENCE [LARGE SCALE GENOMIC DNA]</scope>
    <source>
        <strain evidence="3">KCTC 42131</strain>
    </source>
</reference>
<keyword evidence="3" id="KW-1185">Reference proteome</keyword>
<evidence type="ECO:0008006" key="4">
    <source>
        <dbReference type="Google" id="ProtNLM"/>
    </source>
</evidence>
<dbReference type="AlphaFoldDB" id="A0A1E8CJ71"/>
<feature type="transmembrane region" description="Helical" evidence="1">
    <location>
        <begin position="110"/>
        <end position="130"/>
    </location>
</feature>